<evidence type="ECO:0000259" key="3">
    <source>
        <dbReference type="SMART" id="SM00822"/>
    </source>
</evidence>
<gene>
    <name evidence="4" type="primary">wbiB</name>
    <name evidence="4" type="ORF">Poly51_11550</name>
</gene>
<keyword evidence="5" id="KW-1185">Reference proteome</keyword>
<keyword evidence="2" id="KW-0119">Carbohydrate metabolism</keyword>
<evidence type="ECO:0000256" key="2">
    <source>
        <dbReference type="ARBA" id="ARBA00023277"/>
    </source>
</evidence>
<proteinExistence type="predicted"/>
<dbReference type="PANTHER" id="PTHR43103:SF3">
    <property type="entry name" value="ADP-L-GLYCERO-D-MANNO-HEPTOSE-6-EPIMERASE"/>
    <property type="match status" value="1"/>
</dbReference>
<keyword evidence="1" id="KW-0521">NADP</keyword>
<dbReference type="SUPFAM" id="SSF51735">
    <property type="entry name" value="NAD(P)-binding Rossmann-fold domains"/>
    <property type="match status" value="1"/>
</dbReference>
<dbReference type="Pfam" id="PF01370">
    <property type="entry name" value="Epimerase"/>
    <property type="match status" value="1"/>
</dbReference>
<dbReference type="EMBL" id="SJPW01000001">
    <property type="protein sequence ID" value="TWU60873.1"/>
    <property type="molecule type" value="Genomic_DNA"/>
</dbReference>
<dbReference type="CDD" id="cd08946">
    <property type="entry name" value="SDR_e"/>
    <property type="match status" value="1"/>
</dbReference>
<keyword evidence="4" id="KW-0413">Isomerase</keyword>
<comment type="caution">
    <text evidence="4">The sequence shown here is derived from an EMBL/GenBank/DDBJ whole genome shotgun (WGS) entry which is preliminary data.</text>
</comment>
<evidence type="ECO:0000313" key="5">
    <source>
        <dbReference type="Proteomes" id="UP000318288"/>
    </source>
</evidence>
<dbReference type="Gene3D" id="3.40.50.720">
    <property type="entry name" value="NAD(P)-binding Rossmann-like Domain"/>
    <property type="match status" value="1"/>
</dbReference>
<dbReference type="RefSeq" id="WP_146454982.1">
    <property type="nucleotide sequence ID" value="NZ_SJPW01000001.1"/>
</dbReference>
<evidence type="ECO:0000313" key="4">
    <source>
        <dbReference type="EMBL" id="TWU60873.1"/>
    </source>
</evidence>
<dbReference type="EC" id="5.1.3.25" evidence="4"/>
<dbReference type="PANTHER" id="PTHR43103">
    <property type="entry name" value="NUCLEOSIDE-DIPHOSPHATE-SUGAR EPIMERASE"/>
    <property type="match status" value="1"/>
</dbReference>
<dbReference type="AlphaFoldDB" id="A0A5C6FJS3"/>
<dbReference type="Proteomes" id="UP000318288">
    <property type="component" value="Unassembled WGS sequence"/>
</dbReference>
<dbReference type="GO" id="GO:0016853">
    <property type="term" value="F:isomerase activity"/>
    <property type="evidence" value="ECO:0007669"/>
    <property type="project" value="UniProtKB-KW"/>
</dbReference>
<accession>A0A5C6FJS3</accession>
<dbReference type="InterPro" id="IPR036291">
    <property type="entry name" value="NAD(P)-bd_dom_sf"/>
</dbReference>
<dbReference type="OrthoDB" id="9801056at2"/>
<dbReference type="SMART" id="SM00822">
    <property type="entry name" value="PKS_KR"/>
    <property type="match status" value="1"/>
</dbReference>
<dbReference type="InterPro" id="IPR057326">
    <property type="entry name" value="KR_dom"/>
</dbReference>
<evidence type="ECO:0000256" key="1">
    <source>
        <dbReference type="ARBA" id="ARBA00022857"/>
    </source>
</evidence>
<protein>
    <submittedName>
        <fullName evidence="4">dTDP-L-rhamnose 4-epimerase</fullName>
        <ecNumber evidence="4">5.1.3.25</ecNumber>
    </submittedName>
</protein>
<reference evidence="4 5" key="1">
    <citation type="submission" date="2019-02" db="EMBL/GenBank/DDBJ databases">
        <title>Deep-cultivation of Planctomycetes and their phenomic and genomic characterization uncovers novel biology.</title>
        <authorList>
            <person name="Wiegand S."/>
            <person name="Jogler M."/>
            <person name="Boedeker C."/>
            <person name="Pinto D."/>
            <person name="Vollmers J."/>
            <person name="Rivas-Marin E."/>
            <person name="Kohn T."/>
            <person name="Peeters S.H."/>
            <person name="Heuer A."/>
            <person name="Rast P."/>
            <person name="Oberbeckmann S."/>
            <person name="Bunk B."/>
            <person name="Jeske O."/>
            <person name="Meyerdierks A."/>
            <person name="Storesund J.E."/>
            <person name="Kallscheuer N."/>
            <person name="Luecker S."/>
            <person name="Lage O.M."/>
            <person name="Pohl T."/>
            <person name="Merkel B.J."/>
            <person name="Hornburger P."/>
            <person name="Mueller R.-W."/>
            <person name="Bruemmer F."/>
            <person name="Labrenz M."/>
            <person name="Spormann A.M."/>
            <person name="Op Den Camp H."/>
            <person name="Overmann J."/>
            <person name="Amann R."/>
            <person name="Jetten M.S.M."/>
            <person name="Mascher T."/>
            <person name="Medema M.H."/>
            <person name="Devos D.P."/>
            <person name="Kaster A.-K."/>
            <person name="Ovreas L."/>
            <person name="Rohde M."/>
            <person name="Galperin M.Y."/>
            <person name="Jogler C."/>
        </authorList>
    </citation>
    <scope>NUCLEOTIDE SEQUENCE [LARGE SCALE GENOMIC DNA]</scope>
    <source>
        <strain evidence="4 5">Poly51</strain>
    </source>
</reference>
<dbReference type="InterPro" id="IPR001509">
    <property type="entry name" value="Epimerase_deHydtase"/>
</dbReference>
<feature type="domain" description="Ketoreductase" evidence="3">
    <location>
        <begin position="9"/>
        <end position="166"/>
    </location>
</feature>
<name>A0A5C6FJS3_9BACT</name>
<organism evidence="4 5">
    <name type="scientific">Rubripirellula tenax</name>
    <dbReference type="NCBI Taxonomy" id="2528015"/>
    <lineage>
        <taxon>Bacteria</taxon>
        <taxon>Pseudomonadati</taxon>
        <taxon>Planctomycetota</taxon>
        <taxon>Planctomycetia</taxon>
        <taxon>Pirellulales</taxon>
        <taxon>Pirellulaceae</taxon>
        <taxon>Rubripirellula</taxon>
    </lineage>
</organism>
<sequence length="329" mass="35993">MIDDSRATATVFITGGFGCVGAETAKWLISNSVCDVVVGSRRISRERKREVFGEAVSSRLKFAQVDVVDRPRLHATLVQYDVTHVLHLAGLETPDCNEHRDLGLQVNLAGTQRLIEAMKVSGRDLKRFVFASSMAVYGRRSAYAAGGVPMHAEPNPVNVYGTWKLAGEHISRLFYEETRVPTISVRPGALSGPGRDLGLTATPTTAMKHVAAGLPYEIPYHNRQDYLYAPDVGAAIAQCMVQPFDGYQAFTLPSHTVDSDTLVEAMRCAAIELGLASDPQISVGDKEVPFICDVDFQPFLEAFPQAPHTPLKQATRQSIDHFVSLGEHR</sequence>